<comment type="subcellular location">
    <subcellularLocation>
        <location evidence="1">Endoplasmic reticulum</location>
    </subcellularLocation>
    <subcellularLocation>
        <location evidence="3">Golgi apparatus</location>
    </subcellularLocation>
    <subcellularLocation>
        <location evidence="2">Lysosome</location>
    </subcellularLocation>
    <subcellularLocation>
        <location evidence="4">Secreted</location>
    </subcellularLocation>
</comment>
<proteinExistence type="inferred from homology"/>
<keyword evidence="19" id="KW-0458">Lysosome</keyword>
<reference evidence="23 24" key="2">
    <citation type="submission" date="2018-11" db="EMBL/GenBank/DDBJ databases">
        <authorList>
            <consortium name="Pathogen Informatics"/>
        </authorList>
    </citation>
    <scope>NUCLEOTIDE SEQUENCE [LARGE SCALE GENOMIC DNA]</scope>
</reference>
<keyword evidence="13" id="KW-0256">Endoplasmic reticulum</keyword>
<keyword evidence="9" id="KW-0645">Protease</keyword>
<reference evidence="25" key="1">
    <citation type="submission" date="2017-02" db="UniProtKB">
        <authorList>
            <consortium name="WormBaseParasite"/>
        </authorList>
    </citation>
    <scope>IDENTIFICATION</scope>
</reference>
<dbReference type="SUPFAM" id="SSF53187">
    <property type="entry name" value="Zn-dependent exopeptidases"/>
    <property type="match status" value="1"/>
</dbReference>
<evidence type="ECO:0000256" key="14">
    <source>
        <dbReference type="ARBA" id="ARBA00022833"/>
    </source>
</evidence>
<keyword evidence="10" id="KW-0479">Metal-binding</keyword>
<keyword evidence="14" id="KW-0862">Zinc</keyword>
<protein>
    <recommendedName>
        <fullName evidence="6">Carboxypeptidase Q</fullName>
    </recommendedName>
    <alternativeName>
        <fullName evidence="21">Plasma glutamate carboxypeptidase</fullName>
    </alternativeName>
</protein>
<dbReference type="WBParaSite" id="ASIM_0000314701-mRNA-1">
    <property type="protein sequence ID" value="ASIM_0000314701-mRNA-1"/>
    <property type="gene ID" value="ASIM_0000314701"/>
</dbReference>
<evidence type="ECO:0000256" key="13">
    <source>
        <dbReference type="ARBA" id="ARBA00022824"/>
    </source>
</evidence>
<keyword evidence="24" id="KW-1185">Reference proteome</keyword>
<dbReference type="GO" id="GO:0046872">
    <property type="term" value="F:metal ion binding"/>
    <property type="evidence" value="ECO:0007669"/>
    <property type="project" value="UniProtKB-KW"/>
</dbReference>
<name>A0A0M3J6G1_ANISI</name>
<keyword evidence="11" id="KW-0732">Signal</keyword>
<evidence type="ECO:0000256" key="15">
    <source>
        <dbReference type="ARBA" id="ARBA00023034"/>
    </source>
</evidence>
<keyword evidence="12" id="KW-0378">Hydrolase</keyword>
<evidence type="ECO:0000256" key="17">
    <source>
        <dbReference type="ARBA" id="ARBA00023145"/>
    </source>
</evidence>
<dbReference type="InterPro" id="IPR039866">
    <property type="entry name" value="CPQ"/>
</dbReference>
<evidence type="ECO:0000256" key="7">
    <source>
        <dbReference type="ARBA" id="ARBA00022525"/>
    </source>
</evidence>
<evidence type="ECO:0000256" key="11">
    <source>
        <dbReference type="ARBA" id="ARBA00022729"/>
    </source>
</evidence>
<keyword evidence="8" id="KW-0121">Carboxypeptidase</keyword>
<dbReference type="InterPro" id="IPR007484">
    <property type="entry name" value="Peptidase_M28"/>
</dbReference>
<evidence type="ECO:0000313" key="25">
    <source>
        <dbReference type="WBParaSite" id="ASIM_0000314701-mRNA-1"/>
    </source>
</evidence>
<dbReference type="GO" id="GO:0004180">
    <property type="term" value="F:carboxypeptidase activity"/>
    <property type="evidence" value="ECO:0007669"/>
    <property type="project" value="UniProtKB-KW"/>
</dbReference>
<evidence type="ECO:0000256" key="18">
    <source>
        <dbReference type="ARBA" id="ARBA00023180"/>
    </source>
</evidence>
<dbReference type="GO" id="GO:0005794">
    <property type="term" value="C:Golgi apparatus"/>
    <property type="evidence" value="ECO:0007669"/>
    <property type="project" value="UniProtKB-SubCell"/>
</dbReference>
<dbReference type="Proteomes" id="UP000267096">
    <property type="component" value="Unassembled WGS sequence"/>
</dbReference>
<evidence type="ECO:0000256" key="8">
    <source>
        <dbReference type="ARBA" id="ARBA00022645"/>
    </source>
</evidence>
<evidence type="ECO:0000256" key="19">
    <source>
        <dbReference type="ARBA" id="ARBA00023228"/>
    </source>
</evidence>
<sequence>MLYRMQKRGEKIIINLDIKSHPDGNVSSRNILFEIKGSEMPSEVVLLSGHMDTWDVGQGALDDGGGCAVMWSVLYALKQLAKRNSIFAPKRTIRVAFWTAEEQGLLGARYYYETHKNDTNERFVFVSESDQGAFKPKNWFSSIEFAGNKAQVGYLPTIASVFNSSIM</sequence>
<evidence type="ECO:0000256" key="5">
    <source>
        <dbReference type="ARBA" id="ARBA00010918"/>
    </source>
</evidence>
<evidence type="ECO:0000256" key="4">
    <source>
        <dbReference type="ARBA" id="ARBA00004613"/>
    </source>
</evidence>
<dbReference type="PANTHER" id="PTHR12053">
    <property type="entry name" value="PROTEASE FAMILY M28 PLASMA GLUTAMATE CARBOXYPEPTIDASE-RELATED"/>
    <property type="match status" value="1"/>
</dbReference>
<evidence type="ECO:0000256" key="16">
    <source>
        <dbReference type="ARBA" id="ARBA00023049"/>
    </source>
</evidence>
<evidence type="ECO:0000256" key="20">
    <source>
        <dbReference type="ARBA" id="ARBA00025833"/>
    </source>
</evidence>
<dbReference type="EMBL" id="UYRR01004362">
    <property type="protein sequence ID" value="VDK20986.1"/>
    <property type="molecule type" value="Genomic_DNA"/>
</dbReference>
<accession>A0A0M3J6G1</accession>
<keyword evidence="18" id="KW-0325">Glycoprotein</keyword>
<evidence type="ECO:0000313" key="23">
    <source>
        <dbReference type="EMBL" id="VDK20986.1"/>
    </source>
</evidence>
<feature type="domain" description="Peptidase M28" evidence="22">
    <location>
        <begin position="30"/>
        <end position="149"/>
    </location>
</feature>
<dbReference type="GO" id="GO:0070573">
    <property type="term" value="F:metallodipeptidase activity"/>
    <property type="evidence" value="ECO:0007669"/>
    <property type="project" value="InterPro"/>
</dbReference>
<evidence type="ECO:0000256" key="12">
    <source>
        <dbReference type="ARBA" id="ARBA00022801"/>
    </source>
</evidence>
<dbReference type="OrthoDB" id="10013407at2759"/>
<dbReference type="GO" id="GO:0005764">
    <property type="term" value="C:lysosome"/>
    <property type="evidence" value="ECO:0007669"/>
    <property type="project" value="UniProtKB-SubCell"/>
</dbReference>
<evidence type="ECO:0000256" key="1">
    <source>
        <dbReference type="ARBA" id="ARBA00004240"/>
    </source>
</evidence>
<keyword evidence="15" id="KW-0333">Golgi apparatus</keyword>
<gene>
    <name evidence="23" type="ORF">ASIM_LOCUS2996</name>
</gene>
<keyword evidence="16" id="KW-0482">Metalloprotease</keyword>
<evidence type="ECO:0000256" key="21">
    <source>
        <dbReference type="ARBA" id="ARBA00033328"/>
    </source>
</evidence>
<evidence type="ECO:0000256" key="3">
    <source>
        <dbReference type="ARBA" id="ARBA00004555"/>
    </source>
</evidence>
<evidence type="ECO:0000256" key="6">
    <source>
        <dbReference type="ARBA" id="ARBA00014116"/>
    </source>
</evidence>
<dbReference type="GO" id="GO:0005615">
    <property type="term" value="C:extracellular space"/>
    <property type="evidence" value="ECO:0007669"/>
    <property type="project" value="TreeGrafter"/>
</dbReference>
<comment type="subunit">
    <text evidence="20">Homodimer. The monomeric form is inactive while the homodimer is active.</text>
</comment>
<comment type="similarity">
    <text evidence="5">Belongs to the peptidase M28 family.</text>
</comment>
<dbReference type="GO" id="GO:0043171">
    <property type="term" value="P:peptide catabolic process"/>
    <property type="evidence" value="ECO:0007669"/>
    <property type="project" value="TreeGrafter"/>
</dbReference>
<keyword evidence="17" id="KW-0865">Zymogen</keyword>
<evidence type="ECO:0000256" key="2">
    <source>
        <dbReference type="ARBA" id="ARBA00004371"/>
    </source>
</evidence>
<keyword evidence="7" id="KW-0964">Secreted</keyword>
<evidence type="ECO:0000313" key="24">
    <source>
        <dbReference type="Proteomes" id="UP000267096"/>
    </source>
</evidence>
<dbReference type="PANTHER" id="PTHR12053:SF3">
    <property type="entry name" value="CARBOXYPEPTIDASE Q"/>
    <property type="match status" value="1"/>
</dbReference>
<dbReference type="GO" id="GO:0006508">
    <property type="term" value="P:proteolysis"/>
    <property type="evidence" value="ECO:0007669"/>
    <property type="project" value="UniProtKB-KW"/>
</dbReference>
<dbReference type="Pfam" id="PF04389">
    <property type="entry name" value="Peptidase_M28"/>
    <property type="match status" value="1"/>
</dbReference>
<evidence type="ECO:0000259" key="22">
    <source>
        <dbReference type="Pfam" id="PF04389"/>
    </source>
</evidence>
<dbReference type="GO" id="GO:0005783">
    <property type="term" value="C:endoplasmic reticulum"/>
    <property type="evidence" value="ECO:0007669"/>
    <property type="project" value="UniProtKB-SubCell"/>
</dbReference>
<evidence type="ECO:0000256" key="9">
    <source>
        <dbReference type="ARBA" id="ARBA00022670"/>
    </source>
</evidence>
<dbReference type="AlphaFoldDB" id="A0A0M3J6G1"/>
<dbReference type="Gene3D" id="3.40.630.10">
    <property type="entry name" value="Zn peptidases"/>
    <property type="match status" value="1"/>
</dbReference>
<evidence type="ECO:0000256" key="10">
    <source>
        <dbReference type="ARBA" id="ARBA00022723"/>
    </source>
</evidence>
<organism evidence="25">
    <name type="scientific">Anisakis simplex</name>
    <name type="common">Herring worm</name>
    <dbReference type="NCBI Taxonomy" id="6269"/>
    <lineage>
        <taxon>Eukaryota</taxon>
        <taxon>Metazoa</taxon>
        <taxon>Ecdysozoa</taxon>
        <taxon>Nematoda</taxon>
        <taxon>Chromadorea</taxon>
        <taxon>Rhabditida</taxon>
        <taxon>Spirurina</taxon>
        <taxon>Ascaridomorpha</taxon>
        <taxon>Ascaridoidea</taxon>
        <taxon>Anisakidae</taxon>
        <taxon>Anisakis</taxon>
        <taxon>Anisakis simplex complex</taxon>
    </lineage>
</organism>